<dbReference type="RefSeq" id="WP_137029177.1">
    <property type="nucleotide sequence ID" value="NZ_SZNK01000001.1"/>
</dbReference>
<keyword evidence="2" id="KW-0812">Transmembrane</keyword>
<dbReference type="Proteomes" id="UP000307841">
    <property type="component" value="Unassembled WGS sequence"/>
</dbReference>
<dbReference type="SMART" id="SM00028">
    <property type="entry name" value="TPR"/>
    <property type="match status" value="4"/>
</dbReference>
<keyword evidence="2" id="KW-1133">Transmembrane helix</keyword>
<accession>A0A4U2Y598</accession>
<dbReference type="SUPFAM" id="SSF48452">
    <property type="entry name" value="TPR-like"/>
    <property type="match status" value="2"/>
</dbReference>
<protein>
    <recommendedName>
        <fullName evidence="5">Tetratricopeptide repeat protein</fullName>
    </recommendedName>
</protein>
<dbReference type="AlphaFoldDB" id="A0A4U2Y598"/>
<organism evidence="3 4">
    <name type="scientific">Brevibacillus antibioticus</name>
    <dbReference type="NCBI Taxonomy" id="2570228"/>
    <lineage>
        <taxon>Bacteria</taxon>
        <taxon>Bacillati</taxon>
        <taxon>Bacillota</taxon>
        <taxon>Bacilli</taxon>
        <taxon>Bacillales</taxon>
        <taxon>Paenibacillaceae</taxon>
        <taxon>Brevibacillus</taxon>
    </lineage>
</organism>
<evidence type="ECO:0008006" key="5">
    <source>
        <dbReference type="Google" id="ProtNLM"/>
    </source>
</evidence>
<dbReference type="InterPro" id="IPR019734">
    <property type="entry name" value="TPR_rpt"/>
</dbReference>
<comment type="caution">
    <text evidence="3">The sequence shown here is derived from an EMBL/GenBank/DDBJ whole genome shotgun (WGS) entry which is preliminary data.</text>
</comment>
<dbReference type="PANTHER" id="PTHR12558:SF13">
    <property type="entry name" value="CELL DIVISION CYCLE PROTEIN 27 HOMOLOG"/>
    <property type="match status" value="1"/>
</dbReference>
<evidence type="ECO:0000256" key="1">
    <source>
        <dbReference type="PROSITE-ProRule" id="PRU00339"/>
    </source>
</evidence>
<dbReference type="PANTHER" id="PTHR12558">
    <property type="entry name" value="CELL DIVISION CYCLE 16,23,27"/>
    <property type="match status" value="1"/>
</dbReference>
<feature type="repeat" description="TPR" evidence="1">
    <location>
        <begin position="172"/>
        <end position="205"/>
    </location>
</feature>
<evidence type="ECO:0000256" key="2">
    <source>
        <dbReference type="SAM" id="Phobius"/>
    </source>
</evidence>
<keyword evidence="1" id="KW-0802">TPR repeat</keyword>
<dbReference type="Pfam" id="PF13174">
    <property type="entry name" value="TPR_6"/>
    <property type="match status" value="1"/>
</dbReference>
<feature type="transmembrane region" description="Helical" evidence="2">
    <location>
        <begin position="378"/>
        <end position="402"/>
    </location>
</feature>
<reference evidence="3 4" key="1">
    <citation type="submission" date="2019-04" db="EMBL/GenBank/DDBJ databases">
        <title>Whole genome sequencing of Brevibacillus sp. TGS2-1.</title>
        <authorList>
            <person name="Choi A."/>
        </authorList>
    </citation>
    <scope>NUCLEOTIDE SEQUENCE [LARGE SCALE GENOMIC DNA]</scope>
    <source>
        <strain evidence="3 4">TGS2-1</strain>
    </source>
</reference>
<keyword evidence="2" id="KW-0472">Membrane</keyword>
<proteinExistence type="predicted"/>
<evidence type="ECO:0000313" key="3">
    <source>
        <dbReference type="EMBL" id="TKI55649.1"/>
    </source>
</evidence>
<dbReference type="InterPro" id="IPR011990">
    <property type="entry name" value="TPR-like_helical_dom_sf"/>
</dbReference>
<dbReference type="Gene3D" id="1.25.40.10">
    <property type="entry name" value="Tetratricopeptide repeat domain"/>
    <property type="match status" value="2"/>
</dbReference>
<dbReference type="EMBL" id="SZNK01000001">
    <property type="protein sequence ID" value="TKI55649.1"/>
    <property type="molecule type" value="Genomic_DNA"/>
</dbReference>
<dbReference type="PROSITE" id="PS50005">
    <property type="entry name" value="TPR"/>
    <property type="match status" value="1"/>
</dbReference>
<dbReference type="Pfam" id="PF13181">
    <property type="entry name" value="TPR_8"/>
    <property type="match status" value="2"/>
</dbReference>
<sequence>MSTENLTKDNQVEQIIKRMDFFYENRKYDHVLEEYGQLMRHVPDHYDGTLQAGWAHYYLGQDEDGAQLLKRLVSLYPEDDKVHCLLGLLYRGLYQFEEAIFHGKKAIEINSNKGFHYLDLATTLNAKVQDKHGDSFIFTGIKHPTILEEYKLELDTIVELLQTGMKLMPDSASMHGLLGFTYLRLCMFEEAEDAFKTTLALNPQFVKYYVVYGKLQYFLGRKDEAKKLVHLALTINPEDSTALEIAQYMDKEGEIDKYGAIYAVQIKSLHRRIVQLYPKSQVHHLRLIKILFHFGENEPRKEIKAYLKLNPNDLEMNLSYGKILYDNLEYKEALEHFRRCNTIFLDNEHIQNWIDRISESGSFVINFIYWGIKPIYKLIIWLIIYPCLVIKNSPAIIQFIYLKVRNFLKGGKDEISLQYTGRK</sequence>
<evidence type="ECO:0000313" key="4">
    <source>
        <dbReference type="Proteomes" id="UP000307841"/>
    </source>
</evidence>
<dbReference type="OrthoDB" id="2473447at2"/>
<gene>
    <name evidence="3" type="ORF">E8L90_09435</name>
</gene>
<keyword evidence="4" id="KW-1185">Reference proteome</keyword>
<name>A0A4U2Y598_9BACL</name>